<feature type="domain" description="DUF1285" evidence="1">
    <location>
        <begin position="46"/>
        <end position="112"/>
    </location>
</feature>
<dbReference type="Pfam" id="PF06938">
    <property type="entry name" value="DUF1285_N"/>
    <property type="match status" value="1"/>
</dbReference>
<sequence>MAKIYFCGKCLSCIDIAFIIESLAQLKELVLDLQTLQQQLKQPSGAPVDQWDPPFCGDIDMVIKRDGRWFYMGTPIGRQALVKLFASVLRKEKDNYFLVTPVEKIGIQVDDAPFIVVLMEIQHVNQLPTIIFTDNLDHQFTVDADHPIWVIEDPITGEPSPYVKVRDNLHALIHRNVFYQLVENAQTVEQGGRTHLVIESCGESFSLGCID</sequence>
<dbReference type="AlphaFoldDB" id="A0AA51RRF0"/>
<dbReference type="InterPro" id="IPR023361">
    <property type="entry name" value="DUF1285_beta_roll_sf"/>
</dbReference>
<dbReference type="KEGG" id="plei:Q9312_12760"/>
<name>A0AA51RRF0_9GAMM</name>
<evidence type="ECO:0000259" key="2">
    <source>
        <dbReference type="Pfam" id="PF21028"/>
    </source>
</evidence>
<protein>
    <submittedName>
        <fullName evidence="3">DUF1285 domain-containing protein</fullName>
    </submittedName>
</protein>
<dbReference type="PIRSF" id="PIRSF029557">
    <property type="entry name" value="UCP029557"/>
    <property type="match status" value="1"/>
</dbReference>
<dbReference type="InterPro" id="IPR010707">
    <property type="entry name" value="DUF1285"/>
</dbReference>
<proteinExistence type="predicted"/>
<evidence type="ECO:0000313" key="4">
    <source>
        <dbReference type="Proteomes" id="UP001239782"/>
    </source>
</evidence>
<dbReference type="InterPro" id="IPR048341">
    <property type="entry name" value="DUF1285_N"/>
</dbReference>
<gene>
    <name evidence="3" type="ORF">Q9312_12760</name>
</gene>
<organism evidence="3 4">
    <name type="scientific">Pleionea litopenaei</name>
    <dbReference type="NCBI Taxonomy" id="3070815"/>
    <lineage>
        <taxon>Bacteria</taxon>
        <taxon>Pseudomonadati</taxon>
        <taxon>Pseudomonadota</taxon>
        <taxon>Gammaproteobacteria</taxon>
        <taxon>Oceanospirillales</taxon>
        <taxon>Pleioneaceae</taxon>
        <taxon>Pleionea</taxon>
    </lineage>
</organism>
<evidence type="ECO:0000313" key="3">
    <source>
        <dbReference type="EMBL" id="WMS86089.1"/>
    </source>
</evidence>
<dbReference type="Gene3D" id="2.30.270.10">
    <property type="entry name" value="duf1285 protein"/>
    <property type="match status" value="1"/>
</dbReference>
<dbReference type="Proteomes" id="UP001239782">
    <property type="component" value="Chromosome"/>
</dbReference>
<accession>A0AA51RRF0</accession>
<feature type="domain" description="DUF1285" evidence="2">
    <location>
        <begin position="113"/>
        <end position="207"/>
    </location>
</feature>
<dbReference type="Pfam" id="PF21028">
    <property type="entry name" value="DUF1285_C"/>
    <property type="match status" value="1"/>
</dbReference>
<evidence type="ECO:0000259" key="1">
    <source>
        <dbReference type="Pfam" id="PF06938"/>
    </source>
</evidence>
<dbReference type="EMBL" id="CP133548">
    <property type="protein sequence ID" value="WMS86089.1"/>
    <property type="molecule type" value="Genomic_DNA"/>
</dbReference>
<reference evidence="3 4" key="1">
    <citation type="submission" date="2023-08" db="EMBL/GenBank/DDBJ databases">
        <title>Pleionea litopenaei sp. nov., isolated from stomach of juvenile Litopenaeus vannamei.</title>
        <authorList>
            <person name="Rho A.M."/>
            <person name="Hwang C.Y."/>
        </authorList>
    </citation>
    <scope>NUCLEOTIDE SEQUENCE [LARGE SCALE GENOMIC DNA]</scope>
    <source>
        <strain evidence="3 4">HL-JVS1</strain>
    </source>
</reference>
<keyword evidence="4" id="KW-1185">Reference proteome</keyword>
<dbReference type="Gene3D" id="3.10.540.10">
    <property type="entry name" value="duf1285 like domain"/>
    <property type="match status" value="1"/>
</dbReference>
<dbReference type="InterPro" id="IPR048342">
    <property type="entry name" value="DUF1285_C"/>
</dbReference>
<dbReference type="RefSeq" id="WP_309201240.1">
    <property type="nucleotide sequence ID" value="NZ_CP133548.1"/>
</dbReference>